<organism evidence="7 8">
    <name type="scientific">Thermobifida alba</name>
    <name type="common">Thermomonospora alba</name>
    <dbReference type="NCBI Taxonomy" id="53522"/>
    <lineage>
        <taxon>Bacteria</taxon>
        <taxon>Bacillati</taxon>
        <taxon>Actinomycetota</taxon>
        <taxon>Actinomycetes</taxon>
        <taxon>Streptosporangiales</taxon>
        <taxon>Nocardiopsidaceae</taxon>
        <taxon>Thermobifida</taxon>
    </lineage>
</organism>
<keyword evidence="4" id="KW-0175">Coiled coil</keyword>
<dbReference type="Gene3D" id="3.40.50.300">
    <property type="entry name" value="P-loop containing nucleotide triphosphate hydrolases"/>
    <property type="match status" value="1"/>
</dbReference>
<evidence type="ECO:0000256" key="5">
    <source>
        <dbReference type="SAM" id="MobiDB-lite"/>
    </source>
</evidence>
<dbReference type="EMBL" id="CP051627">
    <property type="protein sequence ID" value="UPT23230.1"/>
    <property type="molecule type" value="Genomic_DNA"/>
</dbReference>
<feature type="domain" description="Rad50/SbcC-type AAA" evidence="6">
    <location>
        <begin position="25"/>
        <end position="248"/>
    </location>
</feature>
<proteinExistence type="inferred from homology"/>
<dbReference type="Gene3D" id="1.10.287.1490">
    <property type="match status" value="1"/>
</dbReference>
<evidence type="ECO:0000256" key="2">
    <source>
        <dbReference type="ARBA" id="ARBA00011322"/>
    </source>
</evidence>
<comment type="similarity">
    <text evidence="1">Belongs to the SMC family. SbcC subfamily.</text>
</comment>
<feature type="coiled-coil region" evidence="4">
    <location>
        <begin position="392"/>
        <end position="489"/>
    </location>
</feature>
<dbReference type="PANTHER" id="PTHR32114:SF2">
    <property type="entry name" value="ABC TRANSPORTER ABCH.3"/>
    <property type="match status" value="1"/>
</dbReference>
<evidence type="ECO:0000313" key="7">
    <source>
        <dbReference type="EMBL" id="UPT23230.1"/>
    </source>
</evidence>
<dbReference type="RefSeq" id="WP_248591756.1">
    <property type="nucleotide sequence ID" value="NZ_BAABEB010000018.1"/>
</dbReference>
<dbReference type="SUPFAM" id="SSF52540">
    <property type="entry name" value="P-loop containing nucleoside triphosphate hydrolases"/>
    <property type="match status" value="1"/>
</dbReference>
<gene>
    <name evidence="7" type="ORF">FOF52_21660</name>
</gene>
<evidence type="ECO:0000259" key="6">
    <source>
        <dbReference type="Pfam" id="PF13476"/>
    </source>
</evidence>
<evidence type="ECO:0000313" key="8">
    <source>
        <dbReference type="Proteomes" id="UP000832041"/>
    </source>
</evidence>
<dbReference type="InterPro" id="IPR027417">
    <property type="entry name" value="P-loop_NTPase"/>
</dbReference>
<dbReference type="Proteomes" id="UP000832041">
    <property type="component" value="Chromosome"/>
</dbReference>
<keyword evidence="8" id="KW-1185">Reference proteome</keyword>
<protein>
    <recommendedName>
        <fullName evidence="3">Nuclease SbcCD subunit C</fullName>
    </recommendedName>
</protein>
<evidence type="ECO:0000256" key="3">
    <source>
        <dbReference type="ARBA" id="ARBA00013368"/>
    </source>
</evidence>
<sequence length="646" mass="74342">MSTRFRVNAIEIHTDASDSPDIRRFPHPLTVLTGPTGTGKSTVFELLRFALGMRHQTTTVMSRVSSVTVNLTVGNDEVSLSRRFRSPTEGEKTVTVRRGQQTDTYPVESEDGSATIGSKLMEWLEIPTDVTVPHSDKRIRITFEHVWSFLHTSQFEIDRSIARHDSPSNETRRRRVFELLFKLINPERSRLEDRIKKTEKALKQAKERHGATTDVMRRAQLRSHEKLQHDLAQKARRKRELTRELDQLRAQTAVTDDRVIALRRLLADVRRRHRQAREALEALQLAQDNRRARREQLQNVIYQLAREQDAGHRLADIEFVRCPRCAQHLPEERADAGTCPLCLQPEPDDSDSPRSRAHRRNSDHGNSSLFSDNPTAQIHQLEQQTYELHTLLQQGKQEEELLESHLRELELEAARLSTEIDDLSRSITNPRVDALVLTTQKLAQVTEQLRNDEAEMKLWQEIEELKRAEQEQKETIDSLESRLKSLEEEDWDSVDTTVHKLSERYAALLGDIGAPNVEQAYINTKNYLPYINGKKFDQFSIGGSGMRTIFIVAYWLTLLEFSLEHSNLRFPAFLLLDSPQKSLGPHDRLSRKLYERLAGITDSYGDRVQIIVLDSELPEGFAAPPGYERIDYDNPGIRGIPLHHPE</sequence>
<name>A0ABY4L7G7_THEAE</name>
<evidence type="ECO:0000256" key="4">
    <source>
        <dbReference type="SAM" id="Coils"/>
    </source>
</evidence>
<reference evidence="7 8" key="1">
    <citation type="submission" date="2020-04" db="EMBL/GenBank/DDBJ databases">
        <title>Thermobifida alba genome sequencing and assembly.</title>
        <authorList>
            <person name="Luzics S."/>
            <person name="Horvath B."/>
            <person name="Nagy I."/>
            <person name="Toth A."/>
            <person name="Nagy I."/>
            <person name="Kukolya J."/>
        </authorList>
    </citation>
    <scope>NUCLEOTIDE SEQUENCE [LARGE SCALE GENOMIC DNA]</scope>
    <source>
        <strain evidence="7 8">DSM 43795</strain>
    </source>
</reference>
<dbReference type="InterPro" id="IPR038729">
    <property type="entry name" value="Rad50/SbcC_AAA"/>
</dbReference>
<feature type="region of interest" description="Disordered" evidence="5">
    <location>
        <begin position="203"/>
        <end position="228"/>
    </location>
</feature>
<dbReference type="Pfam" id="PF13476">
    <property type="entry name" value="AAA_23"/>
    <property type="match status" value="1"/>
</dbReference>
<dbReference type="PANTHER" id="PTHR32114">
    <property type="entry name" value="ABC TRANSPORTER ABCH.3"/>
    <property type="match status" value="1"/>
</dbReference>
<comment type="subunit">
    <text evidence="2">Heterodimer of SbcC and SbcD.</text>
</comment>
<feature type="region of interest" description="Disordered" evidence="5">
    <location>
        <begin position="337"/>
        <end position="372"/>
    </location>
</feature>
<accession>A0ABY4L7G7</accession>
<evidence type="ECO:0000256" key="1">
    <source>
        <dbReference type="ARBA" id="ARBA00006930"/>
    </source>
</evidence>